<evidence type="ECO:0000259" key="1">
    <source>
        <dbReference type="Pfam" id="PF12697"/>
    </source>
</evidence>
<name>A0A5N6B2Z9_9ACTN</name>
<sequence>MELAHDRRGSGPPLVLLHGIGHHRHGWLPVLDLLAERHDVIAVDLPGFGESPPLPYGTPYNVETLGRAVREFWTGLGLSRPHVAGNSLGGYIALDLASSADVRTAVALSPAGFWSRPEHAYARAVLRLLRLAARADGLPALAARTDEGKALALGLFVARPERLPRETVLAAATALRECVGFEETLDSLAWVAPPAPPQVPVTIAWGDRDRLLPRRQAVRAARWAGQRALLLRGCGHVPMSDDPELVARVIVEGSILEGGEDPR</sequence>
<dbReference type="AlphaFoldDB" id="A0A5N6B2Z9"/>
<dbReference type="PRINTS" id="PR00111">
    <property type="entry name" value="ABHYDROLASE"/>
</dbReference>
<dbReference type="PANTHER" id="PTHR46438">
    <property type="entry name" value="ALPHA/BETA-HYDROLASES SUPERFAMILY PROTEIN"/>
    <property type="match status" value="1"/>
</dbReference>
<keyword evidence="2" id="KW-0378">Hydrolase</keyword>
<dbReference type="RefSeq" id="WP_139580493.1">
    <property type="nucleotide sequence ID" value="NZ_VDMA02000037.1"/>
</dbReference>
<organism evidence="2 3">
    <name type="scientific">Microbispora catharanthi</name>
    <dbReference type="NCBI Taxonomy" id="1712871"/>
    <lineage>
        <taxon>Bacteria</taxon>
        <taxon>Bacillati</taxon>
        <taxon>Actinomycetota</taxon>
        <taxon>Actinomycetes</taxon>
        <taxon>Streptosporangiales</taxon>
        <taxon>Streptosporangiaceae</taxon>
        <taxon>Microbispora</taxon>
    </lineage>
</organism>
<evidence type="ECO:0000313" key="2">
    <source>
        <dbReference type="EMBL" id="KAB8174785.1"/>
    </source>
</evidence>
<dbReference type="Pfam" id="PF12697">
    <property type="entry name" value="Abhydrolase_6"/>
    <property type="match status" value="1"/>
</dbReference>
<dbReference type="InterPro" id="IPR029058">
    <property type="entry name" value="AB_hydrolase_fold"/>
</dbReference>
<evidence type="ECO:0000313" key="3">
    <source>
        <dbReference type="Proteomes" id="UP000313066"/>
    </source>
</evidence>
<dbReference type="InterPro" id="IPR000073">
    <property type="entry name" value="AB_hydrolase_1"/>
</dbReference>
<gene>
    <name evidence="2" type="ORF">FH610_040200</name>
</gene>
<dbReference type="Proteomes" id="UP000313066">
    <property type="component" value="Unassembled WGS sequence"/>
</dbReference>
<dbReference type="SUPFAM" id="SSF53474">
    <property type="entry name" value="alpha/beta-Hydrolases"/>
    <property type="match status" value="1"/>
</dbReference>
<feature type="domain" description="AB hydrolase-1" evidence="1">
    <location>
        <begin position="14"/>
        <end position="248"/>
    </location>
</feature>
<keyword evidence="3" id="KW-1185">Reference proteome</keyword>
<dbReference type="PANTHER" id="PTHR46438:SF11">
    <property type="entry name" value="LIPASE-RELATED"/>
    <property type="match status" value="1"/>
</dbReference>
<accession>A0A5N6B2Z9</accession>
<reference evidence="2 3" key="1">
    <citation type="submission" date="2019-10" db="EMBL/GenBank/DDBJ databases">
        <title>Nonomuraea sp. nov., isolated from Phyllanthus amarus.</title>
        <authorList>
            <person name="Klykleung N."/>
            <person name="Tanasupawat S."/>
        </authorList>
    </citation>
    <scope>NUCLEOTIDE SEQUENCE [LARGE SCALE GENOMIC DNA]</scope>
    <source>
        <strain evidence="2 3">CR1-09</strain>
    </source>
</reference>
<proteinExistence type="predicted"/>
<protein>
    <submittedName>
        <fullName evidence="2">Alpha/beta fold hydrolase</fullName>
    </submittedName>
</protein>
<dbReference type="GO" id="GO:0016787">
    <property type="term" value="F:hydrolase activity"/>
    <property type="evidence" value="ECO:0007669"/>
    <property type="project" value="UniProtKB-KW"/>
</dbReference>
<dbReference type="Gene3D" id="3.40.50.1820">
    <property type="entry name" value="alpha/beta hydrolase"/>
    <property type="match status" value="1"/>
</dbReference>
<dbReference type="EMBL" id="VDMA02000037">
    <property type="protein sequence ID" value="KAB8174785.1"/>
    <property type="molecule type" value="Genomic_DNA"/>
</dbReference>
<comment type="caution">
    <text evidence="2">The sequence shown here is derived from an EMBL/GenBank/DDBJ whole genome shotgun (WGS) entry which is preliminary data.</text>
</comment>